<dbReference type="Gene3D" id="3.40.630.30">
    <property type="match status" value="1"/>
</dbReference>
<gene>
    <name evidence="1" type="ORF">SAMN04488062_106124</name>
</gene>
<accession>A0A1G8BQV6</accession>
<dbReference type="STRING" id="178355.SAMN04488062_106124"/>
<dbReference type="InterPro" id="IPR016181">
    <property type="entry name" value="Acyl_CoA_acyltransferase"/>
</dbReference>
<sequence>MKNYSVKPYRESDYANWNAVIGQAKNATFLFHRDFMEYHKDRFEDFSLMVFEGEKLIAVLPANRVGDIVYSHQGLTYGGLVYSSKLNGEKVENILDSLVFFFKENEVQSFFFKPIPLFYSSKGNAEMEFFMLKKGAFLDKKEMNLGINLAMPLTISKSKLKHFRKIEELDLEMVEEQHLESFWELVLEPRLLEKYNATPVHTLQEITKLKEKFPNNIKQFSVNFEDVIIAGITVFETETVVKSQYGATTKKGEELRALDFLFINLIKKYKSEGKLFFDMGIVNADNEKGYHAGLLKQKEELGCSVYSQDFYKMNLI</sequence>
<organism evidence="1 2">
    <name type="scientific">Flavobacterium omnivorum</name>
    <dbReference type="NCBI Taxonomy" id="178355"/>
    <lineage>
        <taxon>Bacteria</taxon>
        <taxon>Pseudomonadati</taxon>
        <taxon>Bacteroidota</taxon>
        <taxon>Flavobacteriia</taxon>
        <taxon>Flavobacteriales</taxon>
        <taxon>Flavobacteriaceae</taxon>
        <taxon>Flavobacterium</taxon>
    </lineage>
</organism>
<dbReference type="Proteomes" id="UP000199274">
    <property type="component" value="Unassembled WGS sequence"/>
</dbReference>
<name>A0A1G8BQV6_9FLAO</name>
<dbReference type="OrthoDB" id="9808687at2"/>
<evidence type="ECO:0000313" key="1">
    <source>
        <dbReference type="EMBL" id="SDH35521.1"/>
    </source>
</evidence>
<evidence type="ECO:0008006" key="3">
    <source>
        <dbReference type="Google" id="ProtNLM"/>
    </source>
</evidence>
<reference evidence="2" key="1">
    <citation type="submission" date="2016-10" db="EMBL/GenBank/DDBJ databases">
        <authorList>
            <person name="Varghese N."/>
            <person name="Submissions S."/>
        </authorList>
    </citation>
    <scope>NUCLEOTIDE SEQUENCE [LARGE SCALE GENOMIC DNA]</scope>
    <source>
        <strain evidence="2">CGMCC 1.2747</strain>
    </source>
</reference>
<proteinExistence type="predicted"/>
<dbReference type="EMBL" id="FNDB01000006">
    <property type="protein sequence ID" value="SDH35521.1"/>
    <property type="molecule type" value="Genomic_DNA"/>
</dbReference>
<dbReference type="SUPFAM" id="SSF55729">
    <property type="entry name" value="Acyl-CoA N-acyltransferases (Nat)"/>
    <property type="match status" value="1"/>
</dbReference>
<keyword evidence="2" id="KW-1185">Reference proteome</keyword>
<evidence type="ECO:0000313" key="2">
    <source>
        <dbReference type="Proteomes" id="UP000199274"/>
    </source>
</evidence>
<dbReference type="AlphaFoldDB" id="A0A1G8BQV6"/>
<dbReference type="RefSeq" id="WP_091257253.1">
    <property type="nucleotide sequence ID" value="NZ_FNDB01000006.1"/>
</dbReference>
<protein>
    <recommendedName>
        <fullName evidence="3">Acetyltransferase (GNAT) domain-containing protein</fullName>
    </recommendedName>
</protein>